<evidence type="ECO:0000313" key="3">
    <source>
        <dbReference type="EMBL" id="KAB2930950.1"/>
    </source>
</evidence>
<name>A0A833GZR7_9LEPT</name>
<feature type="region of interest" description="Disordered" evidence="1">
    <location>
        <begin position="79"/>
        <end position="144"/>
    </location>
</feature>
<organism evidence="3 4">
    <name type="scientific">Leptonema illini</name>
    <dbReference type="NCBI Taxonomy" id="183"/>
    <lineage>
        <taxon>Bacteria</taxon>
        <taxon>Pseudomonadati</taxon>
        <taxon>Spirochaetota</taxon>
        <taxon>Spirochaetia</taxon>
        <taxon>Leptospirales</taxon>
        <taxon>Leptospiraceae</taxon>
        <taxon>Leptonema</taxon>
    </lineage>
</organism>
<dbReference type="Pfam" id="PF13699">
    <property type="entry name" value="eCIS_core"/>
    <property type="match status" value="1"/>
</dbReference>
<evidence type="ECO:0000313" key="4">
    <source>
        <dbReference type="Proteomes" id="UP000460298"/>
    </source>
</evidence>
<protein>
    <submittedName>
        <fullName evidence="3">DUF4157 domain-containing protein</fullName>
    </submittedName>
</protein>
<feature type="compositionally biased region" description="Basic residues" evidence="1">
    <location>
        <begin position="85"/>
        <end position="102"/>
    </location>
</feature>
<gene>
    <name evidence="3" type="ORF">F9K24_14750</name>
</gene>
<dbReference type="InterPro" id="IPR025295">
    <property type="entry name" value="eCIS_core_dom"/>
</dbReference>
<dbReference type="AlphaFoldDB" id="A0A833GZR7"/>
<feature type="domain" description="eCIS core" evidence="2">
    <location>
        <begin position="1"/>
        <end position="58"/>
    </location>
</feature>
<reference evidence="3 4" key="1">
    <citation type="submission" date="2019-10" db="EMBL/GenBank/DDBJ databases">
        <title>Extracellular Electron Transfer in a Candidatus Methanoperedens spp. Enrichment Culture.</title>
        <authorList>
            <person name="Berger S."/>
            <person name="Rangel Shaw D."/>
            <person name="Berben T."/>
            <person name="In 'T Zandt M."/>
            <person name="Frank J."/>
            <person name="Reimann J."/>
            <person name="Jetten M.S.M."/>
            <person name="Welte C.U."/>
        </authorList>
    </citation>
    <scope>NUCLEOTIDE SEQUENCE [LARGE SCALE GENOMIC DNA]</scope>
    <source>
        <strain evidence="3">SB12</strain>
    </source>
</reference>
<evidence type="ECO:0000259" key="2">
    <source>
        <dbReference type="Pfam" id="PF13699"/>
    </source>
</evidence>
<evidence type="ECO:0000256" key="1">
    <source>
        <dbReference type="SAM" id="MobiDB-lite"/>
    </source>
</evidence>
<comment type="caution">
    <text evidence="3">The sequence shown here is derived from an EMBL/GenBank/DDBJ whole genome shotgun (WGS) entry which is preliminary data.</text>
</comment>
<proteinExistence type="predicted"/>
<dbReference type="Proteomes" id="UP000460298">
    <property type="component" value="Unassembled WGS sequence"/>
</dbReference>
<sequence length="144" mass="16436">VRVHTGAAAEEAADSIGAKAFAKGSDIVFAKGEYNPNTAEGRGLIGHELAHVAQNATGVHRAPKEGEKEKSWYERLSDKVEDTKRRSRRIHPRRAHQDRRKHSDCTLRPLSFYRRPLPDRRRRIPQENGEARWEKDPQPSGQLR</sequence>
<feature type="non-terminal residue" evidence="3">
    <location>
        <position position="1"/>
    </location>
</feature>
<accession>A0A833GZR7</accession>
<dbReference type="EMBL" id="WBUI01000016">
    <property type="protein sequence ID" value="KAB2930950.1"/>
    <property type="molecule type" value="Genomic_DNA"/>
</dbReference>